<proteinExistence type="predicted"/>
<organism evidence="1 2">
    <name type="scientific">Funneliformis geosporum</name>
    <dbReference type="NCBI Taxonomy" id="1117311"/>
    <lineage>
        <taxon>Eukaryota</taxon>
        <taxon>Fungi</taxon>
        <taxon>Fungi incertae sedis</taxon>
        <taxon>Mucoromycota</taxon>
        <taxon>Glomeromycotina</taxon>
        <taxon>Glomeromycetes</taxon>
        <taxon>Glomerales</taxon>
        <taxon>Glomeraceae</taxon>
        <taxon>Funneliformis</taxon>
    </lineage>
</organism>
<feature type="non-terminal residue" evidence="1">
    <location>
        <position position="1"/>
    </location>
</feature>
<dbReference type="OrthoDB" id="10416198at2759"/>
<evidence type="ECO:0000313" key="2">
    <source>
        <dbReference type="Proteomes" id="UP001153678"/>
    </source>
</evidence>
<gene>
    <name evidence="1" type="ORF">FWILDA_LOCUS8222</name>
</gene>
<comment type="caution">
    <text evidence="1">The sequence shown here is derived from an EMBL/GenBank/DDBJ whole genome shotgun (WGS) entry which is preliminary data.</text>
</comment>
<accession>A0A9W4SRD3</accession>
<dbReference type="Proteomes" id="UP001153678">
    <property type="component" value="Unassembled WGS sequence"/>
</dbReference>
<dbReference type="AlphaFoldDB" id="A0A9W4SRD3"/>
<dbReference type="EMBL" id="CAMKVN010001720">
    <property type="protein sequence ID" value="CAI2177713.1"/>
    <property type="molecule type" value="Genomic_DNA"/>
</dbReference>
<keyword evidence="2" id="KW-1185">Reference proteome</keyword>
<name>A0A9W4SRD3_9GLOM</name>
<sequence>MDQWSLMFNQVNIKGQYTELSGVLPAALYTRFPVYPALFSCEEIVKVVYPALFSCEEIVKASNDGPVFPVYPALFSCEEIIKAGNHEPVVFEEIIIPSYIGIKG</sequence>
<evidence type="ECO:0000313" key="1">
    <source>
        <dbReference type="EMBL" id="CAI2177713.1"/>
    </source>
</evidence>
<protein>
    <submittedName>
        <fullName evidence="1">15381_t:CDS:1</fullName>
    </submittedName>
</protein>
<reference evidence="1" key="1">
    <citation type="submission" date="2022-08" db="EMBL/GenBank/DDBJ databases">
        <authorList>
            <person name="Kallberg Y."/>
            <person name="Tangrot J."/>
            <person name="Rosling A."/>
        </authorList>
    </citation>
    <scope>NUCLEOTIDE SEQUENCE</scope>
    <source>
        <strain evidence="1">Wild A</strain>
    </source>
</reference>